<proteinExistence type="inferred from homology"/>
<sequence>MSEHEPLDRDLKQWLANCNCQSYYARFVENGVTLSLVSELDTAALKELGVTKLGDRLRLELAIGKLKAEAASSSVITNEELQRLIRLHLNGDHGYGDGLDHGHPSSAVDNGFGGPLTVGDSGGSTPSGATVGGGSSSAGTSGPSSASTIHYQGGGISTHNNDSSTLIVGGNPFYGHQNSSNGSAAAGIAGNNSASTTTNSAPSSGGVPTDSNKNVTFIFQDGSSKKVNITGCFNAQSIKRKVLKKLGIKQTQDTYYDAYVHSFNTNNYDSNHIVATPVDPTISKLFDVELVTICYSPDRLEKYRIMLCPNGTTPTEMALETSKKIIQRYEKFAAKNSSSGNGSLGPSTRLRNPDALLSQFHMPDQRTGRTPPPPSTLRNFFGQRPPSELISSNLAEYFPEAKQKELEATVRNSVRYSVRLSRRFNVPSNLSSSSNSSIHRRSILSINNKAPSLASLEHNSAAVKRFPTGRTIGEMMVNNITAIDTAVNNDISSFSSGGHTPATTASATMGPIGKPPSIYSNMSGGANNDTRSIISGMSKFGSPSQRLSIPANFADSSSSGNNRYSRIELLSVDSEEDDENDEIFNSYWEMDGAVVGGQMSGLGGDYTSHLGLGSIIEGGPKNWLQGARIGAGSFGTVYLGMNPLTGELMAVKQVSLPDERSANNQSQKSMIEALQHEMSLLKELNHENIVRYLGSSTEEKFLNIFLEYVPGGSVSSMLSSYGPFEEPLIRNFIRQVLIGLSYLHGEDIIHRDIKGANILIDIKGTVKISDFGISKKVSGGDDGIEGPEKSGRRASLQGSVYWMAPEVVKQTAYTKKADIWSVGCLIVEMFTGKHPFPDFSQMQAIFKIGTHITPQIPEWCTREAKDFLIKTFELDYEKRPDAVDMLGEAFLNTLILSKK</sequence>
<dbReference type="InterPro" id="IPR000719">
    <property type="entry name" value="Prot_kinase_dom"/>
</dbReference>
<name>A0ABP0EIN4_9ASCO</name>
<reference evidence="14 15" key="1">
    <citation type="submission" date="2024-01" db="EMBL/GenBank/DDBJ databases">
        <authorList>
            <consortium name="Genoscope - CEA"/>
            <person name="William W."/>
        </authorList>
    </citation>
    <scope>NUCLEOTIDE SEQUENCE [LARGE SCALE GENOMIC DNA]</scope>
    <source>
        <strain evidence="14 15">29B2s-10</strain>
    </source>
</reference>
<evidence type="ECO:0000313" key="14">
    <source>
        <dbReference type="EMBL" id="CAK7919348.1"/>
    </source>
</evidence>
<evidence type="ECO:0000256" key="4">
    <source>
        <dbReference type="ARBA" id="ARBA00022679"/>
    </source>
</evidence>
<evidence type="ECO:0000256" key="8">
    <source>
        <dbReference type="ARBA" id="ARBA00047559"/>
    </source>
</evidence>
<evidence type="ECO:0000256" key="1">
    <source>
        <dbReference type="ARBA" id="ARBA00006529"/>
    </source>
</evidence>
<dbReference type="InterPro" id="IPR001660">
    <property type="entry name" value="SAM"/>
</dbReference>
<feature type="domain" description="Protein kinase" evidence="12">
    <location>
        <begin position="623"/>
        <end position="891"/>
    </location>
</feature>
<keyword evidence="6 14" id="KW-0418">Kinase</keyword>
<evidence type="ECO:0000259" key="12">
    <source>
        <dbReference type="PROSITE" id="PS50011"/>
    </source>
</evidence>
<dbReference type="Gene3D" id="1.10.510.10">
    <property type="entry name" value="Transferase(Phosphotransferase) domain 1"/>
    <property type="match status" value="1"/>
</dbReference>
<keyword evidence="4" id="KW-0808">Transferase</keyword>
<dbReference type="GO" id="GO:0016301">
    <property type="term" value="F:kinase activity"/>
    <property type="evidence" value="ECO:0007669"/>
    <property type="project" value="UniProtKB-KW"/>
</dbReference>
<evidence type="ECO:0000256" key="6">
    <source>
        <dbReference type="ARBA" id="ARBA00022777"/>
    </source>
</evidence>
<feature type="region of interest" description="Disordered" evidence="11">
    <location>
        <begin position="96"/>
        <end position="156"/>
    </location>
</feature>
<organism evidence="14 15">
    <name type="scientific">[Candida] anglica</name>
    <dbReference type="NCBI Taxonomy" id="148631"/>
    <lineage>
        <taxon>Eukaryota</taxon>
        <taxon>Fungi</taxon>
        <taxon>Dikarya</taxon>
        <taxon>Ascomycota</taxon>
        <taxon>Saccharomycotina</taxon>
        <taxon>Pichiomycetes</taxon>
        <taxon>Debaryomycetaceae</taxon>
        <taxon>Kurtzmaniella</taxon>
    </lineage>
</organism>
<dbReference type="SUPFAM" id="SSF56112">
    <property type="entry name" value="Protein kinase-like (PK-like)"/>
    <property type="match status" value="1"/>
</dbReference>
<evidence type="ECO:0000256" key="7">
    <source>
        <dbReference type="ARBA" id="ARBA00022840"/>
    </source>
</evidence>
<dbReference type="EMBL" id="OZ004259">
    <property type="protein sequence ID" value="CAK7919348.1"/>
    <property type="molecule type" value="Genomic_DNA"/>
</dbReference>
<gene>
    <name evidence="14" type="primary">STE11</name>
    <name evidence="14" type="ORF">CAAN4_G17634</name>
</gene>
<dbReference type="Gene3D" id="3.10.20.90">
    <property type="entry name" value="Phosphatidylinositol 3-kinase Catalytic Subunit, Chain A, domain 1"/>
    <property type="match status" value="1"/>
</dbReference>
<comment type="catalytic activity">
    <reaction evidence="9">
        <text>L-seryl-[protein] + ATP = O-phospho-L-seryl-[protein] + ADP + H(+)</text>
        <dbReference type="Rhea" id="RHEA:17989"/>
        <dbReference type="Rhea" id="RHEA-COMP:9863"/>
        <dbReference type="Rhea" id="RHEA-COMP:11604"/>
        <dbReference type="ChEBI" id="CHEBI:15378"/>
        <dbReference type="ChEBI" id="CHEBI:29999"/>
        <dbReference type="ChEBI" id="CHEBI:30616"/>
        <dbReference type="ChEBI" id="CHEBI:83421"/>
        <dbReference type="ChEBI" id="CHEBI:456216"/>
        <dbReference type="EC" id="2.7.11.25"/>
    </reaction>
</comment>
<feature type="compositionally biased region" description="Gly residues" evidence="11">
    <location>
        <begin position="111"/>
        <end position="122"/>
    </location>
</feature>
<evidence type="ECO:0000256" key="11">
    <source>
        <dbReference type="SAM" id="MobiDB-lite"/>
    </source>
</evidence>
<dbReference type="EC" id="2.7.11.25" evidence="2"/>
<dbReference type="InterPro" id="IPR013761">
    <property type="entry name" value="SAM/pointed_sf"/>
</dbReference>
<dbReference type="PANTHER" id="PTHR11584:SF369">
    <property type="entry name" value="MITOGEN-ACTIVATED PROTEIN KINASE KINASE KINASE 19-RELATED"/>
    <property type="match status" value="1"/>
</dbReference>
<feature type="region of interest" description="Disordered" evidence="11">
    <location>
        <begin position="185"/>
        <end position="211"/>
    </location>
</feature>
<evidence type="ECO:0000256" key="10">
    <source>
        <dbReference type="PROSITE-ProRule" id="PRU10141"/>
    </source>
</evidence>
<accession>A0ABP0EIN4</accession>
<dbReference type="SMART" id="SM00454">
    <property type="entry name" value="SAM"/>
    <property type="match status" value="1"/>
</dbReference>
<dbReference type="InterPro" id="IPR008271">
    <property type="entry name" value="Ser/Thr_kinase_AS"/>
</dbReference>
<dbReference type="PROSITE" id="PS50011">
    <property type="entry name" value="PROTEIN_KINASE_DOM"/>
    <property type="match status" value="1"/>
</dbReference>
<dbReference type="Pfam" id="PF00536">
    <property type="entry name" value="SAM_1"/>
    <property type="match status" value="1"/>
</dbReference>
<dbReference type="PROSITE" id="PS00107">
    <property type="entry name" value="PROTEIN_KINASE_ATP"/>
    <property type="match status" value="1"/>
</dbReference>
<comment type="similarity">
    <text evidence="1">Belongs to the protein kinase superfamily. STE Ser/Thr protein kinase family. MAP kinase kinase kinase subfamily.</text>
</comment>
<evidence type="ECO:0000313" key="15">
    <source>
        <dbReference type="Proteomes" id="UP001497600"/>
    </source>
</evidence>
<dbReference type="CDD" id="cd09534">
    <property type="entry name" value="SAM_Ste11_fungal"/>
    <property type="match status" value="1"/>
</dbReference>
<keyword evidence="15" id="KW-1185">Reference proteome</keyword>
<dbReference type="SMART" id="SM01304">
    <property type="entry name" value="Ras_bdg_2"/>
    <property type="match status" value="1"/>
</dbReference>
<feature type="binding site" evidence="10">
    <location>
        <position position="652"/>
    </location>
    <ligand>
        <name>ATP</name>
        <dbReference type="ChEBI" id="CHEBI:30616"/>
    </ligand>
</feature>
<dbReference type="Gene3D" id="3.30.200.20">
    <property type="entry name" value="Phosphorylase Kinase, domain 1"/>
    <property type="match status" value="1"/>
</dbReference>
<evidence type="ECO:0000256" key="3">
    <source>
        <dbReference type="ARBA" id="ARBA00022527"/>
    </source>
</evidence>
<dbReference type="SMART" id="SM00220">
    <property type="entry name" value="S_TKc"/>
    <property type="match status" value="1"/>
</dbReference>
<evidence type="ECO:0000256" key="2">
    <source>
        <dbReference type="ARBA" id="ARBA00012406"/>
    </source>
</evidence>
<keyword evidence="7 10" id="KW-0067">ATP-binding</keyword>
<protein>
    <recommendedName>
        <fullName evidence="2">mitogen-activated protein kinase kinase kinase</fullName>
        <ecNumber evidence="2">2.7.11.25</ecNumber>
    </recommendedName>
</protein>
<feature type="domain" description="SAM" evidence="13">
    <location>
        <begin position="9"/>
        <end position="69"/>
    </location>
</feature>
<dbReference type="Pfam" id="PF00069">
    <property type="entry name" value="Pkinase"/>
    <property type="match status" value="1"/>
</dbReference>
<dbReference type="PROSITE" id="PS00108">
    <property type="entry name" value="PROTEIN_KINASE_ST"/>
    <property type="match status" value="1"/>
</dbReference>
<dbReference type="InterPro" id="IPR029458">
    <property type="entry name" value="Ras-bd_By2"/>
</dbReference>
<evidence type="ECO:0000256" key="9">
    <source>
        <dbReference type="ARBA" id="ARBA00048329"/>
    </source>
</evidence>
<feature type="compositionally biased region" description="Low complexity" evidence="11">
    <location>
        <begin position="185"/>
        <end position="206"/>
    </location>
</feature>
<feature type="compositionally biased region" description="Low complexity" evidence="11">
    <location>
        <begin position="137"/>
        <end position="148"/>
    </location>
</feature>
<dbReference type="PROSITE" id="PS50105">
    <property type="entry name" value="SAM_DOMAIN"/>
    <property type="match status" value="1"/>
</dbReference>
<keyword evidence="3" id="KW-0723">Serine/threonine-protein kinase</keyword>
<dbReference type="InterPro" id="IPR017441">
    <property type="entry name" value="Protein_kinase_ATP_BS"/>
</dbReference>
<comment type="catalytic activity">
    <reaction evidence="8">
        <text>L-threonyl-[protein] + ATP = O-phospho-L-threonyl-[protein] + ADP + H(+)</text>
        <dbReference type="Rhea" id="RHEA:46608"/>
        <dbReference type="Rhea" id="RHEA-COMP:11060"/>
        <dbReference type="Rhea" id="RHEA-COMP:11605"/>
        <dbReference type="ChEBI" id="CHEBI:15378"/>
        <dbReference type="ChEBI" id="CHEBI:30013"/>
        <dbReference type="ChEBI" id="CHEBI:30616"/>
        <dbReference type="ChEBI" id="CHEBI:61977"/>
        <dbReference type="ChEBI" id="CHEBI:456216"/>
        <dbReference type="EC" id="2.7.11.25"/>
    </reaction>
</comment>
<dbReference type="Proteomes" id="UP001497600">
    <property type="component" value="Chromosome G"/>
</dbReference>
<dbReference type="InterPro" id="IPR011009">
    <property type="entry name" value="Kinase-like_dom_sf"/>
</dbReference>
<dbReference type="Pfam" id="PF14847">
    <property type="entry name" value="Ras_bdg_2"/>
    <property type="match status" value="1"/>
</dbReference>
<evidence type="ECO:0000256" key="5">
    <source>
        <dbReference type="ARBA" id="ARBA00022741"/>
    </source>
</evidence>
<dbReference type="PANTHER" id="PTHR11584">
    <property type="entry name" value="SERINE/THREONINE PROTEIN KINASE"/>
    <property type="match status" value="1"/>
</dbReference>
<evidence type="ECO:0000259" key="13">
    <source>
        <dbReference type="PROSITE" id="PS50105"/>
    </source>
</evidence>
<keyword evidence="5 10" id="KW-0547">Nucleotide-binding</keyword>
<dbReference type="Gene3D" id="1.10.150.50">
    <property type="entry name" value="Transcription Factor, Ets-1"/>
    <property type="match status" value="1"/>
</dbReference>
<dbReference type="SUPFAM" id="SSF47769">
    <property type="entry name" value="SAM/Pointed domain"/>
    <property type="match status" value="1"/>
</dbReference>